<dbReference type="PROSITE" id="PS51462">
    <property type="entry name" value="NUDIX"/>
    <property type="match status" value="1"/>
</dbReference>
<evidence type="ECO:0000259" key="3">
    <source>
        <dbReference type="PROSITE" id="PS51462"/>
    </source>
</evidence>
<dbReference type="GO" id="GO:0005737">
    <property type="term" value="C:cytoplasm"/>
    <property type="evidence" value="ECO:0007669"/>
    <property type="project" value="TreeGrafter"/>
</dbReference>
<dbReference type="GO" id="GO:0006402">
    <property type="term" value="P:mRNA catabolic process"/>
    <property type="evidence" value="ECO:0007669"/>
    <property type="project" value="TreeGrafter"/>
</dbReference>
<evidence type="ECO:0000256" key="1">
    <source>
        <dbReference type="ARBA" id="ARBA00001936"/>
    </source>
</evidence>
<dbReference type="GO" id="GO:0034353">
    <property type="term" value="F:mRNA 5'-diphosphatase activity"/>
    <property type="evidence" value="ECO:0007669"/>
    <property type="project" value="TreeGrafter"/>
</dbReference>
<name>A0A382BNG5_9ZZZZ</name>
<dbReference type="InterPro" id="IPR015797">
    <property type="entry name" value="NUDIX_hydrolase-like_dom_sf"/>
</dbReference>
<dbReference type="InterPro" id="IPR020084">
    <property type="entry name" value="NUDIX_hydrolase_CS"/>
</dbReference>
<dbReference type="AlphaFoldDB" id="A0A382BNG5"/>
<dbReference type="PANTHER" id="PTHR23114">
    <property type="entry name" value="M7GPPPN-MRNA HYDROLASE"/>
    <property type="match status" value="1"/>
</dbReference>
<dbReference type="InterPro" id="IPR020476">
    <property type="entry name" value="Nudix_hydrolase"/>
</dbReference>
<dbReference type="FunFam" id="3.90.79.10:FF:000001">
    <property type="entry name" value="RNA pyrophosphohydrolase"/>
    <property type="match status" value="1"/>
</dbReference>
<dbReference type="HAMAP" id="MF_00298">
    <property type="entry name" value="Nudix_RppH"/>
    <property type="match status" value="1"/>
</dbReference>
<feature type="domain" description="Nudix hydrolase" evidence="3">
    <location>
        <begin position="6"/>
        <end position="149"/>
    </location>
</feature>
<dbReference type="SUPFAM" id="SSF55811">
    <property type="entry name" value="Nudix"/>
    <property type="match status" value="1"/>
</dbReference>
<reference evidence="4" key="1">
    <citation type="submission" date="2018-05" db="EMBL/GenBank/DDBJ databases">
        <authorList>
            <person name="Lanie J.A."/>
            <person name="Ng W.-L."/>
            <person name="Kazmierczak K.M."/>
            <person name="Andrzejewski T.M."/>
            <person name="Davidsen T.M."/>
            <person name="Wayne K.J."/>
            <person name="Tettelin H."/>
            <person name="Glass J.I."/>
            <person name="Rusch D."/>
            <person name="Podicherti R."/>
            <person name="Tsui H.-C.T."/>
            <person name="Winkler M.E."/>
        </authorList>
    </citation>
    <scope>NUCLEOTIDE SEQUENCE</scope>
</reference>
<protein>
    <recommendedName>
        <fullName evidence="3">Nudix hydrolase domain-containing protein</fullName>
    </recommendedName>
</protein>
<dbReference type="Pfam" id="PF00293">
    <property type="entry name" value="NUDIX"/>
    <property type="match status" value="1"/>
</dbReference>
<evidence type="ECO:0000256" key="2">
    <source>
        <dbReference type="ARBA" id="ARBA00022801"/>
    </source>
</evidence>
<dbReference type="PROSITE" id="PS00893">
    <property type="entry name" value="NUDIX_BOX"/>
    <property type="match status" value="1"/>
</dbReference>
<dbReference type="PANTHER" id="PTHR23114:SF17">
    <property type="entry name" value="M7GPPPN-MRNA HYDROLASE"/>
    <property type="match status" value="1"/>
</dbReference>
<dbReference type="InterPro" id="IPR000086">
    <property type="entry name" value="NUDIX_hydrolase_dom"/>
</dbReference>
<dbReference type="Gene3D" id="3.90.79.10">
    <property type="entry name" value="Nucleoside Triphosphate Pyrophosphohydrolase"/>
    <property type="match status" value="1"/>
</dbReference>
<dbReference type="NCBIfam" id="NF001938">
    <property type="entry name" value="PRK00714.1-5"/>
    <property type="match status" value="1"/>
</dbReference>
<dbReference type="InterPro" id="IPR022927">
    <property type="entry name" value="RppH"/>
</dbReference>
<comment type="cofactor">
    <cofactor evidence="1">
        <name>Mn(2+)</name>
        <dbReference type="ChEBI" id="CHEBI:29035"/>
    </cofactor>
</comment>
<sequence>MIDSEGFRANVGIILTNDQGQVFWARRIGMDAWQFPQGGIKKNESPKTAMYRELKEEIGLEPEHVELINSTDDWLRYWLPKRYIRQNKGPLCIGQKQIWYLLKLTADETYLDLSYTSEPEFDSWKWVDFWRPVEEVISFKRQVYQQALKQLQPFIL</sequence>
<gene>
    <name evidence="4" type="ORF">METZ01_LOCUS167935</name>
</gene>
<dbReference type="CDD" id="cd03671">
    <property type="entry name" value="NUDIX_Ap4A_hydrolase_plant_like"/>
    <property type="match status" value="1"/>
</dbReference>
<proteinExistence type="inferred from homology"/>
<accession>A0A382BNG5</accession>
<dbReference type="NCBIfam" id="NF001937">
    <property type="entry name" value="PRK00714.1-4"/>
    <property type="match status" value="1"/>
</dbReference>
<keyword evidence="2" id="KW-0378">Hydrolase</keyword>
<evidence type="ECO:0000313" key="4">
    <source>
        <dbReference type="EMBL" id="SVB15081.1"/>
    </source>
</evidence>
<dbReference type="EMBL" id="UINC01030531">
    <property type="protein sequence ID" value="SVB15081.1"/>
    <property type="molecule type" value="Genomic_DNA"/>
</dbReference>
<organism evidence="4">
    <name type="scientific">marine metagenome</name>
    <dbReference type="NCBI Taxonomy" id="408172"/>
    <lineage>
        <taxon>unclassified sequences</taxon>
        <taxon>metagenomes</taxon>
        <taxon>ecological metagenomes</taxon>
    </lineage>
</organism>
<dbReference type="PRINTS" id="PR00502">
    <property type="entry name" value="NUDIXFAMILY"/>
</dbReference>